<dbReference type="EMBL" id="JYDQ01005057">
    <property type="protein sequence ID" value="KRX86174.1"/>
    <property type="molecule type" value="Genomic_DNA"/>
</dbReference>
<accession>A0A0V0XE95</accession>
<dbReference type="AlphaFoldDB" id="A0A0V0XE95"/>
<reference evidence="1 2" key="1">
    <citation type="submission" date="2015-01" db="EMBL/GenBank/DDBJ databases">
        <title>Evolution of Trichinella species and genotypes.</title>
        <authorList>
            <person name="Korhonen P.K."/>
            <person name="Edoardo P."/>
            <person name="Giuseppe L.R."/>
            <person name="Gasser R.B."/>
        </authorList>
    </citation>
    <scope>NUCLEOTIDE SEQUENCE [LARGE SCALE GENOMIC DNA]</scope>
    <source>
        <strain evidence="1">ISS2496</strain>
    </source>
</reference>
<gene>
    <name evidence="1" type="ORF">T12_9841</name>
</gene>
<evidence type="ECO:0000313" key="2">
    <source>
        <dbReference type="Proteomes" id="UP000054783"/>
    </source>
</evidence>
<comment type="caution">
    <text evidence="1">The sequence shown here is derived from an EMBL/GenBank/DDBJ whole genome shotgun (WGS) entry which is preliminary data.</text>
</comment>
<evidence type="ECO:0000313" key="1">
    <source>
        <dbReference type="EMBL" id="KRX86174.1"/>
    </source>
</evidence>
<organism evidence="1 2">
    <name type="scientific">Trichinella patagoniensis</name>
    <dbReference type="NCBI Taxonomy" id="990121"/>
    <lineage>
        <taxon>Eukaryota</taxon>
        <taxon>Metazoa</taxon>
        <taxon>Ecdysozoa</taxon>
        <taxon>Nematoda</taxon>
        <taxon>Enoplea</taxon>
        <taxon>Dorylaimia</taxon>
        <taxon>Trichinellida</taxon>
        <taxon>Trichinellidae</taxon>
        <taxon>Trichinella</taxon>
    </lineage>
</organism>
<sequence length="32" mass="3628">MGERHTRSLPFVSHYKFDVTSPGGINKFPNHA</sequence>
<dbReference type="Proteomes" id="UP000054783">
    <property type="component" value="Unassembled WGS sequence"/>
</dbReference>
<name>A0A0V0XE95_9BILA</name>
<protein>
    <submittedName>
        <fullName evidence="1">Uncharacterized protein</fullName>
    </submittedName>
</protein>
<proteinExistence type="predicted"/>
<keyword evidence="2" id="KW-1185">Reference proteome</keyword>